<name>A0AAD9V3J6_ACRCE</name>
<comment type="caution">
    <text evidence="1">The sequence shown here is derived from an EMBL/GenBank/DDBJ whole genome shotgun (WGS) entry which is preliminary data.</text>
</comment>
<sequence>MRVEIYGCNETFQCPVCHDTGVDAELHCYRNAKFEICNRNNAVCQLTKAATAGNMQLEVTRKCTDMKSFMEEKEKCRENPNCLHTTSCNTSRCKVTAPSRDFKFI</sequence>
<proteinExistence type="predicted"/>
<organism evidence="1 2">
    <name type="scientific">Acropora cervicornis</name>
    <name type="common">Staghorn coral</name>
    <dbReference type="NCBI Taxonomy" id="6130"/>
    <lineage>
        <taxon>Eukaryota</taxon>
        <taxon>Metazoa</taxon>
        <taxon>Cnidaria</taxon>
        <taxon>Anthozoa</taxon>
        <taxon>Hexacorallia</taxon>
        <taxon>Scleractinia</taxon>
        <taxon>Astrocoeniina</taxon>
        <taxon>Acroporidae</taxon>
        <taxon>Acropora</taxon>
    </lineage>
</organism>
<evidence type="ECO:0000313" key="1">
    <source>
        <dbReference type="EMBL" id="KAK2559969.1"/>
    </source>
</evidence>
<dbReference type="AlphaFoldDB" id="A0AAD9V3J6"/>
<evidence type="ECO:0000313" key="2">
    <source>
        <dbReference type="Proteomes" id="UP001249851"/>
    </source>
</evidence>
<gene>
    <name evidence="1" type="ORF">P5673_017549</name>
</gene>
<accession>A0AAD9V3J6</accession>
<protein>
    <submittedName>
        <fullName evidence="1">Uncharacterized protein</fullName>
    </submittedName>
</protein>
<dbReference type="EMBL" id="JARQWQ010000038">
    <property type="protein sequence ID" value="KAK2559969.1"/>
    <property type="molecule type" value="Genomic_DNA"/>
</dbReference>
<reference evidence="1" key="2">
    <citation type="journal article" date="2023" name="Science">
        <title>Genomic signatures of disease resistance in endangered staghorn corals.</title>
        <authorList>
            <person name="Vollmer S.V."/>
            <person name="Selwyn J.D."/>
            <person name="Despard B.A."/>
            <person name="Roesel C.L."/>
        </authorList>
    </citation>
    <scope>NUCLEOTIDE SEQUENCE</scope>
    <source>
        <strain evidence="1">K2</strain>
    </source>
</reference>
<reference evidence="1" key="1">
    <citation type="journal article" date="2023" name="G3 (Bethesda)">
        <title>Whole genome assembly and annotation of the endangered Caribbean coral Acropora cervicornis.</title>
        <authorList>
            <person name="Selwyn J.D."/>
            <person name="Vollmer S.V."/>
        </authorList>
    </citation>
    <scope>NUCLEOTIDE SEQUENCE</scope>
    <source>
        <strain evidence="1">K2</strain>
    </source>
</reference>
<keyword evidence="2" id="KW-1185">Reference proteome</keyword>
<dbReference type="Proteomes" id="UP001249851">
    <property type="component" value="Unassembled WGS sequence"/>
</dbReference>